<evidence type="ECO:0000313" key="1">
    <source>
        <dbReference type="EMBL" id="VUZ44535.1"/>
    </source>
</evidence>
<proteinExistence type="predicted"/>
<gene>
    <name evidence="1" type="ORF">WMSIL1_LOCUS4731</name>
</gene>
<protein>
    <submittedName>
        <fullName evidence="1">Uncharacterized protein</fullName>
    </submittedName>
</protein>
<name>A0A564YB85_HYMDI</name>
<keyword evidence="2" id="KW-1185">Reference proteome</keyword>
<dbReference type="EMBL" id="CABIJS010000134">
    <property type="protein sequence ID" value="VUZ44535.1"/>
    <property type="molecule type" value="Genomic_DNA"/>
</dbReference>
<evidence type="ECO:0000313" key="2">
    <source>
        <dbReference type="Proteomes" id="UP000321570"/>
    </source>
</evidence>
<reference evidence="1 2" key="1">
    <citation type="submission" date="2019-07" db="EMBL/GenBank/DDBJ databases">
        <authorList>
            <person name="Jastrzebski P J."/>
            <person name="Paukszto L."/>
            <person name="Jastrzebski P J."/>
        </authorList>
    </citation>
    <scope>NUCLEOTIDE SEQUENCE [LARGE SCALE GENOMIC DNA]</scope>
    <source>
        <strain evidence="1 2">WMS-il1</strain>
    </source>
</reference>
<sequence>MMRISTEERMNLFRRKREHHEVVRRSMKFSMMEKQIALVLDGLKYLSFENVVHLMGVVNLSECSKSHVTNLCGKRPQKETMCRTKSELRNESFTQKVLPLVGQMTESVANSNEFMEWSENCRRILTNL</sequence>
<dbReference type="Proteomes" id="UP000321570">
    <property type="component" value="Unassembled WGS sequence"/>
</dbReference>
<dbReference type="AlphaFoldDB" id="A0A564YB85"/>
<organism evidence="1 2">
    <name type="scientific">Hymenolepis diminuta</name>
    <name type="common">Rat tapeworm</name>
    <dbReference type="NCBI Taxonomy" id="6216"/>
    <lineage>
        <taxon>Eukaryota</taxon>
        <taxon>Metazoa</taxon>
        <taxon>Spiralia</taxon>
        <taxon>Lophotrochozoa</taxon>
        <taxon>Platyhelminthes</taxon>
        <taxon>Cestoda</taxon>
        <taxon>Eucestoda</taxon>
        <taxon>Cyclophyllidea</taxon>
        <taxon>Hymenolepididae</taxon>
        <taxon>Hymenolepis</taxon>
    </lineage>
</organism>
<accession>A0A564YB85</accession>